<comment type="subcellular location">
    <subcellularLocation>
        <location evidence="1 5">Periplasm</location>
    </subcellularLocation>
</comment>
<dbReference type="SUPFAM" id="SSF69304">
    <property type="entry name" value="Tricorn protease N-terminal domain"/>
    <property type="match status" value="1"/>
</dbReference>
<proteinExistence type="inferred from homology"/>
<evidence type="ECO:0000256" key="1">
    <source>
        <dbReference type="ARBA" id="ARBA00004418"/>
    </source>
</evidence>
<dbReference type="Proteomes" id="UP000275394">
    <property type="component" value="Unassembled WGS sequence"/>
</dbReference>
<feature type="chain" id="PRO_5018340456" description="Tol-Pal system protein TolB" evidence="5">
    <location>
        <begin position="22"/>
        <end position="430"/>
    </location>
</feature>
<dbReference type="PANTHER" id="PTHR36842">
    <property type="entry name" value="PROTEIN TOLB HOMOLOG"/>
    <property type="match status" value="1"/>
</dbReference>
<feature type="domain" description="TolB N-terminal" evidence="6">
    <location>
        <begin position="23"/>
        <end position="122"/>
    </location>
</feature>
<evidence type="ECO:0000256" key="5">
    <source>
        <dbReference type="HAMAP-Rule" id="MF_00671"/>
    </source>
</evidence>
<dbReference type="PANTHER" id="PTHR36842:SF1">
    <property type="entry name" value="PROTEIN TOLB"/>
    <property type="match status" value="1"/>
</dbReference>
<name>A0A3N2DG65_9GAMM</name>
<evidence type="ECO:0000256" key="3">
    <source>
        <dbReference type="ARBA" id="ARBA00022729"/>
    </source>
</evidence>
<evidence type="ECO:0000256" key="4">
    <source>
        <dbReference type="ARBA" id="ARBA00022764"/>
    </source>
</evidence>
<gene>
    <name evidence="5" type="primary">tolB</name>
    <name evidence="7" type="ORF">EDC56_3457</name>
</gene>
<dbReference type="InterPro" id="IPR011042">
    <property type="entry name" value="6-blade_b-propeller_TolB-like"/>
</dbReference>
<dbReference type="SUPFAM" id="SSF52964">
    <property type="entry name" value="TolB, N-terminal domain"/>
    <property type="match status" value="1"/>
</dbReference>
<feature type="signal peptide" evidence="5">
    <location>
        <begin position="1"/>
        <end position="21"/>
    </location>
</feature>
<comment type="subunit">
    <text evidence="5">The Tol-Pal system is composed of five core proteins: the inner membrane proteins TolA, TolQ and TolR, the periplasmic protein TolB and the outer membrane protein Pal. They form a network linking the inner and outer membranes and the peptidoglycan layer.</text>
</comment>
<dbReference type="RefSeq" id="WP_211333742.1">
    <property type="nucleotide sequence ID" value="NZ_RKHR01000007.1"/>
</dbReference>
<dbReference type="InterPro" id="IPR011659">
    <property type="entry name" value="WD40"/>
</dbReference>
<dbReference type="Pfam" id="PF04052">
    <property type="entry name" value="TolB_N"/>
    <property type="match status" value="1"/>
</dbReference>
<protein>
    <recommendedName>
        <fullName evidence="5">Tol-Pal system protein TolB</fullName>
    </recommendedName>
</protein>
<dbReference type="AlphaFoldDB" id="A0A3N2DG65"/>
<dbReference type="Gene3D" id="2.120.10.30">
    <property type="entry name" value="TolB, C-terminal domain"/>
    <property type="match status" value="1"/>
</dbReference>
<evidence type="ECO:0000313" key="8">
    <source>
        <dbReference type="Proteomes" id="UP000275394"/>
    </source>
</evidence>
<evidence type="ECO:0000256" key="2">
    <source>
        <dbReference type="ARBA" id="ARBA00009820"/>
    </source>
</evidence>
<accession>A0A3N2DG65</accession>
<evidence type="ECO:0000259" key="6">
    <source>
        <dbReference type="Pfam" id="PF04052"/>
    </source>
</evidence>
<dbReference type="Gene3D" id="3.40.50.10070">
    <property type="entry name" value="TolB, N-terminal domain"/>
    <property type="match status" value="1"/>
</dbReference>
<dbReference type="GO" id="GO:0017038">
    <property type="term" value="P:protein import"/>
    <property type="evidence" value="ECO:0007669"/>
    <property type="project" value="InterPro"/>
</dbReference>
<sequence length="430" mass="47255" precursor="true">MKWLTRCTLIISVLFASVASAQLTIEITQGQDNPTPIAIVPFAGSQGLSEDLTAIISNDLLYSGQFSPLARGDMLGHPTKQSEVYYRDWRAVGSDYLVIGKVTKEATGYRLAYEVYDVGGQRLILSNRVTGTLSGLRDMAHLASDQIFEKLTGMRGAFSTKILYVNRRPLGAGEYQYNLMMADADGQREKSILSSGHPILSPTWSPNGKEIAYVSFESTRPAIYRQVLATAKREKLTNFKGLNSAPSYSPDGKKLAMVLSKDGSPDIYIMDLATKRLTRVTKHYAIETEPSWSNDGKSILYTSDKGGSPQIYRVNLGDNWQERVTFQGAYNARARVLRDGSGIVMVHRSERGGDFHIALQNLERGTLRMLSGNALDESPTVAPNGSMMLYATKKGGRSILSAVSIDGGARFNLPSKQGDVREPSWSPFLN</sequence>
<dbReference type="EMBL" id="RKHR01000007">
    <property type="protein sequence ID" value="ROR98721.1"/>
    <property type="molecule type" value="Genomic_DNA"/>
</dbReference>
<keyword evidence="5" id="KW-0131">Cell cycle</keyword>
<evidence type="ECO:0000313" key="7">
    <source>
        <dbReference type="EMBL" id="ROR98721.1"/>
    </source>
</evidence>
<dbReference type="GO" id="GO:0042597">
    <property type="term" value="C:periplasmic space"/>
    <property type="evidence" value="ECO:0007669"/>
    <property type="project" value="UniProtKB-SubCell"/>
</dbReference>
<dbReference type="HAMAP" id="MF_00671">
    <property type="entry name" value="TolB"/>
    <property type="match status" value="1"/>
</dbReference>
<keyword evidence="8" id="KW-1185">Reference proteome</keyword>
<dbReference type="InterPro" id="IPR007195">
    <property type="entry name" value="TolB_N"/>
</dbReference>
<dbReference type="InterPro" id="IPR014167">
    <property type="entry name" value="Tol-Pal_TolB"/>
</dbReference>
<keyword evidence="3 5" id="KW-0732">Signal</keyword>
<organism evidence="7 8">
    <name type="scientific">Sinobacterium caligoides</name>
    <dbReference type="NCBI Taxonomy" id="933926"/>
    <lineage>
        <taxon>Bacteria</taxon>
        <taxon>Pseudomonadati</taxon>
        <taxon>Pseudomonadota</taxon>
        <taxon>Gammaproteobacteria</taxon>
        <taxon>Cellvibrionales</taxon>
        <taxon>Spongiibacteraceae</taxon>
        <taxon>Sinobacterium</taxon>
    </lineage>
</organism>
<dbReference type="GO" id="GO:0051301">
    <property type="term" value="P:cell division"/>
    <property type="evidence" value="ECO:0007669"/>
    <property type="project" value="UniProtKB-UniRule"/>
</dbReference>
<keyword evidence="5" id="KW-0132">Cell division</keyword>
<comment type="similarity">
    <text evidence="2 5">Belongs to the TolB family.</text>
</comment>
<dbReference type="Pfam" id="PF07676">
    <property type="entry name" value="PD40"/>
    <property type="match status" value="4"/>
</dbReference>
<comment type="caution">
    <text evidence="7">The sequence shown here is derived from an EMBL/GenBank/DDBJ whole genome shotgun (WGS) entry which is preliminary data.</text>
</comment>
<dbReference type="NCBIfam" id="TIGR02800">
    <property type="entry name" value="propeller_TolB"/>
    <property type="match status" value="1"/>
</dbReference>
<keyword evidence="4 5" id="KW-0574">Periplasm</keyword>
<reference evidence="7 8" key="1">
    <citation type="submission" date="2018-11" db="EMBL/GenBank/DDBJ databases">
        <title>Genomic Encyclopedia of Type Strains, Phase IV (KMG-IV): sequencing the most valuable type-strain genomes for metagenomic binning, comparative biology and taxonomic classification.</title>
        <authorList>
            <person name="Goeker M."/>
        </authorList>
    </citation>
    <scope>NUCLEOTIDE SEQUENCE [LARGE SCALE GENOMIC DNA]</scope>
    <source>
        <strain evidence="7 8">DSM 100316</strain>
    </source>
</reference>
<comment type="function">
    <text evidence="5">Part of the Tol-Pal system, which plays a role in outer membrane invagination during cell division and is important for maintaining outer membrane integrity.</text>
</comment>